<dbReference type="Gene3D" id="3.40.50.150">
    <property type="entry name" value="Vaccinia Virus protein VP39"/>
    <property type="match status" value="1"/>
</dbReference>
<evidence type="ECO:0000256" key="4">
    <source>
        <dbReference type="ARBA" id="ARBA00047384"/>
    </source>
</evidence>
<dbReference type="Pfam" id="PF08241">
    <property type="entry name" value="Methyltransf_11"/>
    <property type="match status" value="1"/>
</dbReference>
<dbReference type="InterPro" id="IPR036236">
    <property type="entry name" value="Znf_C2H2_sf"/>
</dbReference>
<keyword evidence="1 6" id="KW-0489">Methyltransferase</keyword>
<dbReference type="InterPro" id="IPR029063">
    <property type="entry name" value="SAM-dependent_MTases_sf"/>
</dbReference>
<name>A0AAN7QQJ2_9MYRT</name>
<dbReference type="CDD" id="cd02440">
    <property type="entry name" value="AdoMet_MTases"/>
    <property type="match status" value="1"/>
</dbReference>
<keyword evidence="12" id="KW-1185">Reference proteome</keyword>
<dbReference type="FunFam" id="3.40.50.150:FF:000016">
    <property type="entry name" value="Protein arginine N-methyltransferase 6"/>
    <property type="match status" value="1"/>
</dbReference>
<dbReference type="GO" id="GO:0005634">
    <property type="term" value="C:nucleus"/>
    <property type="evidence" value="ECO:0007669"/>
    <property type="project" value="TreeGrafter"/>
</dbReference>
<evidence type="ECO:0000259" key="9">
    <source>
        <dbReference type="Pfam" id="PF12756"/>
    </source>
</evidence>
<evidence type="ECO:0000256" key="3">
    <source>
        <dbReference type="ARBA" id="ARBA00022691"/>
    </source>
</evidence>
<reference evidence="11 12" key="1">
    <citation type="journal article" date="2023" name="Hortic Res">
        <title>Pangenome of water caltrop reveals structural variations and asymmetric subgenome divergence after allopolyploidization.</title>
        <authorList>
            <person name="Zhang X."/>
            <person name="Chen Y."/>
            <person name="Wang L."/>
            <person name="Yuan Y."/>
            <person name="Fang M."/>
            <person name="Shi L."/>
            <person name="Lu R."/>
            <person name="Comes H.P."/>
            <person name="Ma Y."/>
            <person name="Chen Y."/>
            <person name="Huang G."/>
            <person name="Zhou Y."/>
            <person name="Zheng Z."/>
            <person name="Qiu Y."/>
        </authorList>
    </citation>
    <scope>NUCLEOTIDE SEQUENCE [LARGE SCALE GENOMIC DNA]</scope>
    <source>
        <tissue evidence="11">Roots</tissue>
    </source>
</reference>
<sequence>MSKTVGQEGYIVASESEEESREEEEEEENWDDWRDEDDEEEASSGLLCLFCDQYFGSCNPLFDHCASVHCFDFQRVKEALSLDFYGSFKLINYVRSQVAANICWSCDRMFPSNDELLTHLHETVDVKNIKQKLDDDTYLKPFLQEDSLLYNFDDNGGEDDCPVVVDKEEFAVELNTLGVISIDCENFLDEATSTSMPIDGCGLKGDASVSRNDLDAMGSAKKASIDAANVRAQIGLSNGKDKDKKHNSSSINLAANSVRRVNDSYFGAYSSFGIHREMLSDKVRMEAYSQAILGNTSLFSGAVVMDVGCGTGILSLFAARAGASKVIGVEASGKMAAVATQIAKDNHLWFNDKPNGSDNQRGGIIEIFHGMVEELDGSPQLHPHSVDILLSEWMGYCLLYESMLSSVLYARDRWLKPGGAILPDTATIFAAGFGRGATSLQFWDNIYGFDMSSIGNELVEDAARNPIVDVISESDLVTDPVTLQTFDIISMKHEEVDFTASVELEPSSSLGANESAIKCYGVVLWFETGFTSRVCRETPAVLSTSPYTPKTHWAQTILTFQEPITMLPGKGSNINERLHTAESDVLPAEKIHLRVSIARAPEHRSVDISLEVAAICFGGKTRTYPVQIFNLS</sequence>
<dbReference type="PROSITE" id="PS51678">
    <property type="entry name" value="SAM_MT_PRMT"/>
    <property type="match status" value="1"/>
</dbReference>
<dbReference type="Pfam" id="PF22528">
    <property type="entry name" value="PRMT_C"/>
    <property type="match status" value="1"/>
</dbReference>
<keyword evidence="3 6" id="KW-0949">S-adenosyl-L-methionine</keyword>
<proteinExistence type="predicted"/>
<dbReference type="EMBL" id="JAXIOK010000005">
    <property type="protein sequence ID" value="KAK4771680.1"/>
    <property type="molecule type" value="Genomic_DNA"/>
</dbReference>
<dbReference type="GO" id="GO:0032259">
    <property type="term" value="P:methylation"/>
    <property type="evidence" value="ECO:0007669"/>
    <property type="project" value="UniProtKB-KW"/>
</dbReference>
<protein>
    <recommendedName>
        <fullName evidence="13">C2H2-type domain-containing protein</fullName>
    </recommendedName>
</protein>
<evidence type="ECO:0000256" key="5">
    <source>
        <dbReference type="ARBA" id="ARBA00049303"/>
    </source>
</evidence>
<evidence type="ECO:0000256" key="2">
    <source>
        <dbReference type="ARBA" id="ARBA00022679"/>
    </source>
</evidence>
<evidence type="ECO:0000256" key="7">
    <source>
        <dbReference type="SAM" id="MobiDB-lite"/>
    </source>
</evidence>
<evidence type="ECO:0000313" key="12">
    <source>
        <dbReference type="Proteomes" id="UP001345219"/>
    </source>
</evidence>
<feature type="domain" description="Protein arginine N-methyltransferase" evidence="10">
    <location>
        <begin position="424"/>
        <end position="581"/>
    </location>
</feature>
<dbReference type="GO" id="GO:0042054">
    <property type="term" value="F:histone methyltransferase activity"/>
    <property type="evidence" value="ECO:0007669"/>
    <property type="project" value="TreeGrafter"/>
</dbReference>
<accession>A0AAN7QQJ2</accession>
<dbReference type="InterPro" id="IPR013216">
    <property type="entry name" value="Methyltransf_11"/>
</dbReference>
<dbReference type="Gene3D" id="2.70.160.11">
    <property type="entry name" value="Hnrnp arginine n-methyltransferase1"/>
    <property type="match status" value="1"/>
</dbReference>
<dbReference type="InterPro" id="IPR055135">
    <property type="entry name" value="PRMT_dom"/>
</dbReference>
<evidence type="ECO:0008006" key="13">
    <source>
        <dbReference type="Google" id="ProtNLM"/>
    </source>
</evidence>
<feature type="region of interest" description="Disordered" evidence="7">
    <location>
        <begin position="1"/>
        <end position="36"/>
    </location>
</feature>
<keyword evidence="2 6" id="KW-0808">Transferase</keyword>
<dbReference type="AlphaFoldDB" id="A0AAN7QQJ2"/>
<organism evidence="11 12">
    <name type="scientific">Trapa incisa</name>
    <dbReference type="NCBI Taxonomy" id="236973"/>
    <lineage>
        <taxon>Eukaryota</taxon>
        <taxon>Viridiplantae</taxon>
        <taxon>Streptophyta</taxon>
        <taxon>Embryophyta</taxon>
        <taxon>Tracheophyta</taxon>
        <taxon>Spermatophyta</taxon>
        <taxon>Magnoliopsida</taxon>
        <taxon>eudicotyledons</taxon>
        <taxon>Gunneridae</taxon>
        <taxon>Pentapetalae</taxon>
        <taxon>rosids</taxon>
        <taxon>malvids</taxon>
        <taxon>Myrtales</taxon>
        <taxon>Lythraceae</taxon>
        <taxon>Trapa</taxon>
    </lineage>
</organism>
<dbReference type="InterPro" id="IPR041661">
    <property type="entry name" value="ZN622/Rei1/Reh1_Znf-C2H2"/>
</dbReference>
<comment type="catalytic activity">
    <reaction evidence="5">
        <text>L-arginyl-[protein] + S-adenosyl-L-methionine = N(omega)-methyl-L-arginyl-[protein] + S-adenosyl-L-homocysteine + H(+)</text>
        <dbReference type="Rhea" id="RHEA:48100"/>
        <dbReference type="Rhea" id="RHEA-COMP:10532"/>
        <dbReference type="Rhea" id="RHEA-COMP:11990"/>
        <dbReference type="ChEBI" id="CHEBI:15378"/>
        <dbReference type="ChEBI" id="CHEBI:29965"/>
        <dbReference type="ChEBI" id="CHEBI:57856"/>
        <dbReference type="ChEBI" id="CHEBI:59789"/>
        <dbReference type="ChEBI" id="CHEBI:65280"/>
    </reaction>
    <physiologicalReaction direction="left-to-right" evidence="5">
        <dbReference type="Rhea" id="RHEA:48101"/>
    </physiologicalReaction>
</comment>
<dbReference type="PANTHER" id="PTHR11006">
    <property type="entry name" value="PROTEIN ARGININE N-METHYLTRANSFERASE"/>
    <property type="match status" value="1"/>
</dbReference>
<dbReference type="PANTHER" id="PTHR11006:SF89">
    <property type="entry name" value="PROTEIN ARGININE N-METHYLTRANSFERASE 3-RELATED"/>
    <property type="match status" value="1"/>
</dbReference>
<dbReference type="GO" id="GO:0035242">
    <property type="term" value="F:protein-arginine omega-N asymmetric methyltransferase activity"/>
    <property type="evidence" value="ECO:0007669"/>
    <property type="project" value="UniProtKB-EC"/>
</dbReference>
<dbReference type="InterPro" id="IPR025799">
    <property type="entry name" value="Arg_MeTrfase"/>
</dbReference>
<evidence type="ECO:0000259" key="10">
    <source>
        <dbReference type="Pfam" id="PF22528"/>
    </source>
</evidence>
<feature type="compositionally biased region" description="Acidic residues" evidence="7">
    <location>
        <begin position="15"/>
        <end position="36"/>
    </location>
</feature>
<evidence type="ECO:0000256" key="6">
    <source>
        <dbReference type="PROSITE-ProRule" id="PRU01015"/>
    </source>
</evidence>
<evidence type="ECO:0000259" key="8">
    <source>
        <dbReference type="Pfam" id="PF08241"/>
    </source>
</evidence>
<comment type="caution">
    <text evidence="11">The sequence shown here is derived from an EMBL/GenBank/DDBJ whole genome shotgun (WGS) entry which is preliminary data.</text>
</comment>
<evidence type="ECO:0000256" key="1">
    <source>
        <dbReference type="ARBA" id="ARBA00022603"/>
    </source>
</evidence>
<comment type="catalytic activity">
    <reaction evidence="4">
        <text>L-arginyl-[protein] + 2 S-adenosyl-L-methionine = N(omega),N(omega)-dimethyl-L-arginyl-[protein] + 2 S-adenosyl-L-homocysteine + 2 H(+)</text>
        <dbReference type="Rhea" id="RHEA:48096"/>
        <dbReference type="Rhea" id="RHEA-COMP:10532"/>
        <dbReference type="Rhea" id="RHEA-COMP:11991"/>
        <dbReference type="ChEBI" id="CHEBI:15378"/>
        <dbReference type="ChEBI" id="CHEBI:29965"/>
        <dbReference type="ChEBI" id="CHEBI:57856"/>
        <dbReference type="ChEBI" id="CHEBI:59789"/>
        <dbReference type="ChEBI" id="CHEBI:61897"/>
        <dbReference type="EC" id="2.1.1.319"/>
    </reaction>
    <physiologicalReaction direction="left-to-right" evidence="4">
        <dbReference type="Rhea" id="RHEA:48097"/>
    </physiologicalReaction>
</comment>
<dbReference type="Pfam" id="PF12756">
    <property type="entry name" value="zf-C2H2_2"/>
    <property type="match status" value="1"/>
</dbReference>
<gene>
    <name evidence="11" type="ORF">SAY87_032212</name>
</gene>
<feature type="domain" description="ZN622/Rei1/Reh1 zinc finger C2H2-type" evidence="9">
    <location>
        <begin position="48"/>
        <end position="124"/>
    </location>
</feature>
<dbReference type="SUPFAM" id="SSF53335">
    <property type="entry name" value="S-adenosyl-L-methionine-dependent methyltransferases"/>
    <property type="match status" value="1"/>
</dbReference>
<dbReference type="SUPFAM" id="SSF57667">
    <property type="entry name" value="beta-beta-alpha zinc fingers"/>
    <property type="match status" value="1"/>
</dbReference>
<feature type="domain" description="Methyltransferase type 11" evidence="8">
    <location>
        <begin position="306"/>
        <end position="421"/>
    </location>
</feature>
<dbReference type="Proteomes" id="UP001345219">
    <property type="component" value="Chromosome 24"/>
</dbReference>
<evidence type="ECO:0000313" key="11">
    <source>
        <dbReference type="EMBL" id="KAK4771680.1"/>
    </source>
</evidence>